<keyword evidence="2" id="KW-0489">Methyltransferase</keyword>
<protein>
    <submittedName>
        <fullName evidence="2">SAM-dependent methyltransferase</fullName>
    </submittedName>
</protein>
<accession>A0A6I8MGH6</accession>
<dbReference type="Gene3D" id="3.40.50.150">
    <property type="entry name" value="Vaccinia Virus protein VP39"/>
    <property type="match status" value="1"/>
</dbReference>
<name>A0A6I8MGH6_9CORY</name>
<reference evidence="2 3" key="1">
    <citation type="submission" date="2019-11" db="EMBL/GenBank/DDBJ databases">
        <authorList>
            <person name="Brisse S."/>
        </authorList>
    </citation>
    <scope>NUCLEOTIDE SEQUENCE [LARGE SCALE GENOMIC DNA]</scope>
    <source>
        <strain evidence="2">FRC0190</strain>
    </source>
</reference>
<dbReference type="RefSeq" id="WP_155872486.1">
    <property type="nucleotide sequence ID" value="NZ_CP168248.1"/>
</dbReference>
<evidence type="ECO:0000313" key="3">
    <source>
        <dbReference type="Proteomes" id="UP000423525"/>
    </source>
</evidence>
<dbReference type="Pfam" id="PF18096">
    <property type="entry name" value="Thump_like"/>
    <property type="match status" value="1"/>
</dbReference>
<dbReference type="InterPro" id="IPR041497">
    <property type="entry name" value="Thump-like"/>
</dbReference>
<dbReference type="EMBL" id="LR738855">
    <property type="protein sequence ID" value="VZH85047.1"/>
    <property type="molecule type" value="Genomic_DNA"/>
</dbReference>
<evidence type="ECO:0000259" key="1">
    <source>
        <dbReference type="Pfam" id="PF18096"/>
    </source>
</evidence>
<dbReference type="AlphaFoldDB" id="A0A6I8MGH6"/>
<dbReference type="GO" id="GO:0008168">
    <property type="term" value="F:methyltransferase activity"/>
    <property type="evidence" value="ECO:0007669"/>
    <property type="project" value="UniProtKB-KW"/>
</dbReference>
<proteinExistence type="predicted"/>
<organism evidence="2 3">
    <name type="scientific">Corynebacterium rouxii</name>
    <dbReference type="NCBI Taxonomy" id="2719119"/>
    <lineage>
        <taxon>Bacteria</taxon>
        <taxon>Bacillati</taxon>
        <taxon>Actinomycetota</taxon>
        <taxon>Actinomycetes</taxon>
        <taxon>Mycobacteriales</taxon>
        <taxon>Corynebacteriaceae</taxon>
        <taxon>Corynebacterium</taxon>
    </lineage>
</organism>
<dbReference type="KEGG" id="crf:FRC0190_01031"/>
<dbReference type="SUPFAM" id="SSF53335">
    <property type="entry name" value="S-adenosyl-L-methionine-dependent methyltransferases"/>
    <property type="match status" value="1"/>
</dbReference>
<feature type="domain" description="THUMP-like" evidence="1">
    <location>
        <begin position="321"/>
        <end position="387"/>
    </location>
</feature>
<gene>
    <name evidence="2" type="ORF">FRC0190_01031</name>
</gene>
<dbReference type="InterPro" id="IPR029063">
    <property type="entry name" value="SAM-dependent_MTases_sf"/>
</dbReference>
<dbReference type="GO" id="GO:0032259">
    <property type="term" value="P:methylation"/>
    <property type="evidence" value="ECO:0007669"/>
    <property type="project" value="UniProtKB-KW"/>
</dbReference>
<evidence type="ECO:0000313" key="2">
    <source>
        <dbReference type="EMBL" id="VZH85047.1"/>
    </source>
</evidence>
<dbReference type="Proteomes" id="UP000423525">
    <property type="component" value="Chromosome"/>
</dbReference>
<sequence>MSYTTDEVHFLLDHDAEITAVAGAITRDHAMTKATAVKDAATFHKHFGANGRAVMELCASRTSAQGKLPHYWLMCHDSAQQATPLAVAQQRADRIHRVCGTEAIVHDVTCSIGTEGAAITDFGMAYHGSDLDMSRLLMARHNVPTGLFSQADALKRASTSNDVIIADPARRSGGRRITKPDQLIPPLPQLVDHWRIATTTAAPMAIKCAPGLDFQEWDGLVSVVSVAGGVKEACLYTPELSEGLTREAIMIGVDHSVDILNDHHDGEVPAGDPGTFIIDPDGAVVRAGLVQHYAAREQLWMLDEHIAYLTGDRIPQGRSGFRFIEMVGLKQLKSALVAHGAGSLEILVRGVDVDPDQLRKKLKLKGNTPMAVICTRIGRKGVALICHAREHSQK</sequence>
<keyword evidence="2" id="KW-0808">Transferase</keyword>